<sequence length="112" mass="12775">MATLIIITACTRRLKAMQELMRNSSDKLSHITTMEYFRESTFVCEVRMISLSNVTRIKKSSGFKSDEEGGISLCTRIELCYLRRTFGIYQTSERDTVLIPLVVTPCVVCIQP</sequence>
<reference evidence="1" key="1">
    <citation type="submission" date="2014-05" db="EMBL/GenBank/DDBJ databases">
        <authorList>
            <person name="Chronopoulou M."/>
        </authorList>
    </citation>
    <scope>NUCLEOTIDE SEQUENCE</scope>
    <source>
        <tissue evidence="1">Whole organism</tissue>
    </source>
</reference>
<evidence type="ECO:0000313" key="1">
    <source>
        <dbReference type="EMBL" id="CDW33928.1"/>
    </source>
</evidence>
<proteinExistence type="predicted"/>
<protein>
    <submittedName>
        <fullName evidence="1">Uncharacterized protein</fullName>
    </submittedName>
</protein>
<name>A0A0K2U6S6_LEPSM</name>
<dbReference type="AlphaFoldDB" id="A0A0K2U6S6"/>
<dbReference type="EMBL" id="HACA01016567">
    <property type="protein sequence ID" value="CDW33928.1"/>
    <property type="molecule type" value="Transcribed_RNA"/>
</dbReference>
<organism evidence="1">
    <name type="scientific">Lepeophtheirus salmonis</name>
    <name type="common">Salmon louse</name>
    <name type="synonym">Caligus salmonis</name>
    <dbReference type="NCBI Taxonomy" id="72036"/>
    <lineage>
        <taxon>Eukaryota</taxon>
        <taxon>Metazoa</taxon>
        <taxon>Ecdysozoa</taxon>
        <taxon>Arthropoda</taxon>
        <taxon>Crustacea</taxon>
        <taxon>Multicrustacea</taxon>
        <taxon>Hexanauplia</taxon>
        <taxon>Copepoda</taxon>
        <taxon>Siphonostomatoida</taxon>
        <taxon>Caligidae</taxon>
        <taxon>Lepeophtheirus</taxon>
    </lineage>
</organism>
<accession>A0A0K2U6S6</accession>